<dbReference type="EC" id="3.6.4.13" evidence="1"/>
<dbReference type="GO" id="GO:0005524">
    <property type="term" value="F:ATP binding"/>
    <property type="evidence" value="ECO:0007669"/>
    <property type="project" value="UniProtKB-KW"/>
</dbReference>
<dbReference type="InterPro" id="IPR007502">
    <property type="entry name" value="Helicase-assoc_dom"/>
</dbReference>
<dbReference type="AlphaFoldDB" id="A0ABD2I4D7"/>
<dbReference type="PANTHER" id="PTHR18934:SF118">
    <property type="entry name" value="ATP-DEPENDENT RNA HELICASE DHX33"/>
    <property type="match status" value="1"/>
</dbReference>
<dbReference type="CDD" id="cd17917">
    <property type="entry name" value="DEXHc_RHA-like"/>
    <property type="match status" value="1"/>
</dbReference>
<evidence type="ECO:0000256" key="4">
    <source>
        <dbReference type="ARBA" id="ARBA00022806"/>
    </source>
</evidence>
<evidence type="ECO:0000259" key="9">
    <source>
        <dbReference type="PROSITE" id="PS51194"/>
    </source>
</evidence>
<feature type="compositionally biased region" description="Polar residues" evidence="7">
    <location>
        <begin position="771"/>
        <end position="783"/>
    </location>
</feature>
<dbReference type="Gene3D" id="1.20.120.1080">
    <property type="match status" value="1"/>
</dbReference>
<dbReference type="InterPro" id="IPR027417">
    <property type="entry name" value="P-loop_NTPase"/>
</dbReference>
<evidence type="ECO:0000256" key="6">
    <source>
        <dbReference type="ARBA" id="ARBA00047984"/>
    </source>
</evidence>
<reference evidence="10 11" key="1">
    <citation type="submission" date="2024-10" db="EMBL/GenBank/DDBJ databases">
        <authorList>
            <person name="Kim D."/>
        </authorList>
    </citation>
    <scope>NUCLEOTIDE SEQUENCE [LARGE SCALE GENOMIC DNA]</scope>
    <source>
        <strain evidence="10">BH-2024</strain>
    </source>
</reference>
<keyword evidence="3" id="KW-0378">Hydrolase</keyword>
<evidence type="ECO:0000256" key="1">
    <source>
        <dbReference type="ARBA" id="ARBA00012552"/>
    </source>
</evidence>
<dbReference type="Pfam" id="PF00270">
    <property type="entry name" value="DEAD"/>
    <property type="match status" value="1"/>
</dbReference>
<proteinExistence type="predicted"/>
<dbReference type="PANTHER" id="PTHR18934">
    <property type="entry name" value="ATP-DEPENDENT RNA HELICASE"/>
    <property type="match status" value="1"/>
</dbReference>
<dbReference type="PROSITE" id="PS51192">
    <property type="entry name" value="HELICASE_ATP_BIND_1"/>
    <property type="match status" value="1"/>
</dbReference>
<dbReference type="InterPro" id="IPR011709">
    <property type="entry name" value="DEAD-box_helicase_OB_fold"/>
</dbReference>
<dbReference type="SMART" id="SM00490">
    <property type="entry name" value="HELICc"/>
    <property type="match status" value="1"/>
</dbReference>
<sequence length="810" mass="90436">MREHNNCNGNVEEKKSVTFVSSRPSSSLSVASTITNNNDSKQPFKRGPLKIDRYRKHLSEILHSLEKVAIFIGETACGKSTQIPQLCLQAPWSSEGAIVVTQPRRVAAKMLGTRVAQELGTAVGELVGYKFRFEDQTSERTRLVYMTEGILLRELLHNCRLNAYSAVIVDEVHERSLNTDVLLFILRQAQRDRSERGDSPLRIILMSATLDARPFSKYFGDAPIYYIKGRMHTVKVFNSPDLNLDDNDYLFNAISTVLDLNDSEPVESGFLVFLTGQEEIDTAMNILRKLKQSKSDHAADCIHAVALYAAVPTAVTQRAFEPPPKGQRKVIFATNIAETSVTIPGIDVVIDSGKVKRRSFAASNRMDLLRVENISKAQAIQRAGRAGREGLGKCYRLYSLEDYGTLADEQVPELQRCRLTTVVLELLQLGVQKVTSFANLLSPPDIGQVHAAVEELLALRAITLSPKGQLEITDEGTKLTAFPVEPAHAKILLSASELGCLEEACTVVSFLSADPVFQFSGHDLFCLNEKQKYGQESTGLSSNYSDMKFRTNEGDHVRMVQIYRAYASVKRIQEKIKEFCDCNNLNLRRMEQVWNIRKQLHAECIKQKLHFSTSMNNLELLRRAICRGLFMNLCHFDTSVQCYVLDRDRKVHVRIHPSSCLHNQRPAAFVFTELMHTNEVYARDISPVHVEWAYESGTDALRGDTEMLERVNRLQMTTPHNSQQSRASPARTSSAMSANSGAASSRASSPVAAEKTMPVAPKRKKRRKAQTQKIQIQLVSYPTSGTSSDEDETETSSSNGGGRRNGGRNG</sequence>
<evidence type="ECO:0000256" key="2">
    <source>
        <dbReference type="ARBA" id="ARBA00022741"/>
    </source>
</evidence>
<evidence type="ECO:0000259" key="8">
    <source>
        <dbReference type="PROSITE" id="PS51192"/>
    </source>
</evidence>
<feature type="compositionally biased region" description="Gly residues" evidence="7">
    <location>
        <begin position="799"/>
        <end position="810"/>
    </location>
</feature>
<keyword evidence="5" id="KW-0067">ATP-binding</keyword>
<dbReference type="GO" id="GO:0005730">
    <property type="term" value="C:nucleolus"/>
    <property type="evidence" value="ECO:0007669"/>
    <property type="project" value="UniProtKB-ARBA"/>
</dbReference>
<dbReference type="InterPro" id="IPR014001">
    <property type="entry name" value="Helicase_ATP-bd"/>
</dbReference>
<dbReference type="EMBL" id="JBICBT010001409">
    <property type="protein sequence ID" value="KAL3067983.1"/>
    <property type="molecule type" value="Genomic_DNA"/>
</dbReference>
<dbReference type="SUPFAM" id="SSF52540">
    <property type="entry name" value="P-loop containing nucleoside triphosphate hydrolases"/>
    <property type="match status" value="1"/>
</dbReference>
<dbReference type="PROSITE" id="PS51194">
    <property type="entry name" value="HELICASE_CTER"/>
    <property type="match status" value="1"/>
</dbReference>
<dbReference type="InterPro" id="IPR011545">
    <property type="entry name" value="DEAD/DEAH_box_helicase_dom"/>
</dbReference>
<evidence type="ECO:0000313" key="10">
    <source>
        <dbReference type="EMBL" id="KAL3067983.1"/>
    </source>
</evidence>
<dbReference type="SMART" id="SM00487">
    <property type="entry name" value="DEXDc"/>
    <property type="match status" value="1"/>
</dbReference>
<protein>
    <recommendedName>
        <fullName evidence="1">RNA helicase</fullName>
        <ecNumber evidence="1">3.6.4.13</ecNumber>
    </recommendedName>
</protein>
<dbReference type="InterPro" id="IPR001650">
    <property type="entry name" value="Helicase_C-like"/>
</dbReference>
<accession>A0ABD2I4D7</accession>
<dbReference type="InterPro" id="IPR002464">
    <property type="entry name" value="DNA/RNA_helicase_DEAH_CS"/>
</dbReference>
<dbReference type="SMART" id="SM00847">
    <property type="entry name" value="HA2"/>
    <property type="match status" value="1"/>
</dbReference>
<name>A0ABD2I4D7_9BILA</name>
<evidence type="ECO:0000313" key="11">
    <source>
        <dbReference type="Proteomes" id="UP001620626"/>
    </source>
</evidence>
<keyword evidence="11" id="KW-1185">Reference proteome</keyword>
<gene>
    <name evidence="10" type="ORF">niasHT_037973</name>
</gene>
<evidence type="ECO:0000256" key="5">
    <source>
        <dbReference type="ARBA" id="ARBA00022840"/>
    </source>
</evidence>
<feature type="compositionally biased region" description="Low complexity" evidence="7">
    <location>
        <begin position="733"/>
        <end position="753"/>
    </location>
</feature>
<feature type="region of interest" description="Disordered" evidence="7">
    <location>
        <begin position="715"/>
        <end position="810"/>
    </location>
</feature>
<feature type="compositionally biased region" description="Basic residues" evidence="7">
    <location>
        <begin position="761"/>
        <end position="770"/>
    </location>
</feature>
<feature type="domain" description="Helicase ATP-binding" evidence="8">
    <location>
        <begin position="60"/>
        <end position="228"/>
    </location>
</feature>
<feature type="compositionally biased region" description="Polar residues" evidence="7">
    <location>
        <begin position="715"/>
        <end position="732"/>
    </location>
</feature>
<dbReference type="CDD" id="cd18791">
    <property type="entry name" value="SF2_C_RHA"/>
    <property type="match status" value="1"/>
</dbReference>
<evidence type="ECO:0000256" key="7">
    <source>
        <dbReference type="SAM" id="MobiDB-lite"/>
    </source>
</evidence>
<comment type="caution">
    <text evidence="10">The sequence shown here is derived from an EMBL/GenBank/DDBJ whole genome shotgun (WGS) entry which is preliminary data.</text>
</comment>
<dbReference type="GO" id="GO:0016787">
    <property type="term" value="F:hydrolase activity"/>
    <property type="evidence" value="ECO:0007669"/>
    <property type="project" value="UniProtKB-KW"/>
</dbReference>
<dbReference type="Pfam" id="PF07717">
    <property type="entry name" value="OB_NTP_bind"/>
    <property type="match status" value="1"/>
</dbReference>
<feature type="region of interest" description="Disordered" evidence="7">
    <location>
        <begin position="1"/>
        <end position="20"/>
    </location>
</feature>
<keyword evidence="2" id="KW-0547">Nucleotide-binding</keyword>
<feature type="domain" description="Helicase C-terminal" evidence="9">
    <location>
        <begin position="259"/>
        <end position="430"/>
    </location>
</feature>
<keyword evidence="4" id="KW-0347">Helicase</keyword>
<dbReference type="Proteomes" id="UP001620626">
    <property type="component" value="Unassembled WGS sequence"/>
</dbReference>
<dbReference type="Pfam" id="PF21010">
    <property type="entry name" value="HA2_C"/>
    <property type="match status" value="1"/>
</dbReference>
<feature type="compositionally biased region" description="Basic and acidic residues" evidence="7">
    <location>
        <begin position="1"/>
        <end position="16"/>
    </location>
</feature>
<evidence type="ECO:0000256" key="3">
    <source>
        <dbReference type="ARBA" id="ARBA00022801"/>
    </source>
</evidence>
<dbReference type="Gene3D" id="3.40.50.300">
    <property type="entry name" value="P-loop containing nucleotide triphosphate hydrolases"/>
    <property type="match status" value="2"/>
</dbReference>
<dbReference type="GO" id="GO:0003724">
    <property type="term" value="F:RNA helicase activity"/>
    <property type="evidence" value="ECO:0007669"/>
    <property type="project" value="UniProtKB-EC"/>
</dbReference>
<comment type="catalytic activity">
    <reaction evidence="6">
        <text>ATP + H2O = ADP + phosphate + H(+)</text>
        <dbReference type="Rhea" id="RHEA:13065"/>
        <dbReference type="ChEBI" id="CHEBI:15377"/>
        <dbReference type="ChEBI" id="CHEBI:15378"/>
        <dbReference type="ChEBI" id="CHEBI:30616"/>
        <dbReference type="ChEBI" id="CHEBI:43474"/>
        <dbReference type="ChEBI" id="CHEBI:456216"/>
        <dbReference type="EC" id="3.6.4.13"/>
    </reaction>
</comment>
<organism evidence="10 11">
    <name type="scientific">Heterodera trifolii</name>
    <dbReference type="NCBI Taxonomy" id="157864"/>
    <lineage>
        <taxon>Eukaryota</taxon>
        <taxon>Metazoa</taxon>
        <taxon>Ecdysozoa</taxon>
        <taxon>Nematoda</taxon>
        <taxon>Chromadorea</taxon>
        <taxon>Rhabditida</taxon>
        <taxon>Tylenchina</taxon>
        <taxon>Tylenchomorpha</taxon>
        <taxon>Tylenchoidea</taxon>
        <taxon>Heteroderidae</taxon>
        <taxon>Heteroderinae</taxon>
        <taxon>Heterodera</taxon>
    </lineage>
</organism>
<dbReference type="Pfam" id="PF00271">
    <property type="entry name" value="Helicase_C"/>
    <property type="match status" value="1"/>
</dbReference>
<dbReference type="PROSITE" id="PS00690">
    <property type="entry name" value="DEAH_ATP_HELICASE"/>
    <property type="match status" value="1"/>
</dbReference>